<evidence type="ECO:0000256" key="6">
    <source>
        <dbReference type="ARBA" id="ARBA00048556"/>
    </source>
</evidence>
<dbReference type="NCBIfam" id="NF006054">
    <property type="entry name" value="PRK08202.1"/>
    <property type="match status" value="1"/>
</dbReference>
<evidence type="ECO:0000256" key="2">
    <source>
        <dbReference type="ARBA" id="ARBA00005058"/>
    </source>
</evidence>
<dbReference type="CDD" id="cd09009">
    <property type="entry name" value="PNP-EcPNPII_like"/>
    <property type="match status" value="1"/>
</dbReference>
<feature type="binding site" evidence="8">
    <location>
        <position position="33"/>
    </location>
    <ligand>
        <name>phosphate</name>
        <dbReference type="ChEBI" id="CHEBI:43474"/>
    </ligand>
</feature>
<comment type="caution">
    <text evidence="10">The sequence shown here is derived from an EMBL/GenBank/DDBJ whole genome shotgun (WGS) entry which is preliminary data.</text>
</comment>
<dbReference type="NCBIfam" id="TIGR01700">
    <property type="entry name" value="PNPH"/>
    <property type="match status" value="1"/>
</dbReference>
<comment type="function">
    <text evidence="1">The purine nucleoside phosphorylases catalyze the phosphorolytic breakdown of the N-glycosidic bond in the beta-(deoxy)ribonucleoside molecules, with the formation of the corresponding free purine bases and pentose-1-phosphate. Cleaves guanosine, inosine, 2'-deoxyguanosine and 2'-deoxyinosine.</text>
</comment>
<evidence type="ECO:0000313" key="11">
    <source>
        <dbReference type="Proteomes" id="UP000886860"/>
    </source>
</evidence>
<evidence type="ECO:0000256" key="1">
    <source>
        <dbReference type="ARBA" id="ARBA00002678"/>
    </source>
</evidence>
<evidence type="ECO:0000259" key="9">
    <source>
        <dbReference type="Pfam" id="PF01048"/>
    </source>
</evidence>
<organism evidence="10 11">
    <name type="scientific">Candidatus Caccovicinus merdipullorum</name>
    <dbReference type="NCBI Taxonomy" id="2840724"/>
    <lineage>
        <taxon>Bacteria</taxon>
        <taxon>Bacillati</taxon>
        <taxon>Bacillota</taxon>
        <taxon>Clostridia</taxon>
        <taxon>Eubacteriales</taxon>
        <taxon>Candidatus Caccovicinus</taxon>
    </lineage>
</organism>
<dbReference type="InterPro" id="IPR035994">
    <property type="entry name" value="Nucleoside_phosphorylase_sf"/>
</dbReference>
<dbReference type="Pfam" id="PF01048">
    <property type="entry name" value="PNP_UDP_1"/>
    <property type="match status" value="1"/>
</dbReference>
<dbReference type="AlphaFoldDB" id="A0A9D1KFV7"/>
<feature type="binding site" evidence="8">
    <location>
        <position position="116"/>
    </location>
    <ligand>
        <name>phosphate</name>
        <dbReference type="ChEBI" id="CHEBI:43474"/>
    </ligand>
</feature>
<dbReference type="InterPro" id="IPR011270">
    <property type="entry name" value="Pur_Nuc_Pase_Ino/Guo-sp"/>
</dbReference>
<dbReference type="GO" id="GO:0015930">
    <property type="term" value="F:glutamate synthase activity"/>
    <property type="evidence" value="ECO:0007669"/>
    <property type="project" value="InterPro"/>
</dbReference>
<dbReference type="SUPFAM" id="SSF53167">
    <property type="entry name" value="Purine and uridine phosphorylases"/>
    <property type="match status" value="1"/>
</dbReference>
<evidence type="ECO:0000256" key="5">
    <source>
        <dbReference type="ARBA" id="ARBA00022679"/>
    </source>
</evidence>
<dbReference type="InterPro" id="IPR000845">
    <property type="entry name" value="Nucleoside_phosphorylase_d"/>
</dbReference>
<evidence type="ECO:0000256" key="8">
    <source>
        <dbReference type="PIRSR" id="PIRSR000477-2"/>
    </source>
</evidence>
<dbReference type="GO" id="GO:0009116">
    <property type="term" value="P:nucleoside metabolic process"/>
    <property type="evidence" value="ECO:0007669"/>
    <property type="project" value="InterPro"/>
</dbReference>
<evidence type="ECO:0000313" key="10">
    <source>
        <dbReference type="EMBL" id="HIT42115.1"/>
    </source>
</evidence>
<dbReference type="GO" id="GO:0006537">
    <property type="term" value="P:glutamate biosynthetic process"/>
    <property type="evidence" value="ECO:0007669"/>
    <property type="project" value="InterPro"/>
</dbReference>
<proteinExistence type="inferred from homology"/>
<dbReference type="EMBL" id="DVKS01000148">
    <property type="protein sequence ID" value="HIT42115.1"/>
    <property type="molecule type" value="Genomic_DNA"/>
</dbReference>
<feature type="binding site" evidence="8">
    <location>
        <position position="196"/>
    </location>
    <ligand>
        <name>a purine D-ribonucleoside</name>
        <dbReference type="ChEBI" id="CHEBI:142355"/>
    </ligand>
</feature>
<keyword evidence="4 7" id="KW-0328">Glycosyltransferase</keyword>
<comment type="catalytic activity">
    <reaction evidence="6">
        <text>a purine 2'-deoxy-D-ribonucleoside + phosphate = a purine nucleobase + 2-deoxy-alpha-D-ribose 1-phosphate</text>
        <dbReference type="Rhea" id="RHEA:36431"/>
        <dbReference type="ChEBI" id="CHEBI:26386"/>
        <dbReference type="ChEBI" id="CHEBI:43474"/>
        <dbReference type="ChEBI" id="CHEBI:57259"/>
        <dbReference type="ChEBI" id="CHEBI:142361"/>
        <dbReference type="EC" id="2.4.2.1"/>
    </reaction>
</comment>
<dbReference type="InterPro" id="IPR011268">
    <property type="entry name" value="Purine_phosphorylase"/>
</dbReference>
<feature type="binding site" evidence="8">
    <location>
        <position position="238"/>
    </location>
    <ligand>
        <name>a purine D-ribonucleoside</name>
        <dbReference type="ChEBI" id="CHEBI:142355"/>
    </ligand>
</feature>
<sequence length="276" mass="30060">MAVNPVYEKLICCYESIKEKIPFQPKVALILGSGLGDYADGFPAEGVIDYHEIAGFPVSTVPGHKGRFIFTHVEGTPVVMMQGRVHYYEGYAMSDVVLPARLMRMMGAEILFLTNAAGGVNYDFSAGDFMLIRDQISCFVPSPLLGPNAEELGPRFADMSHIYDEDLQQIIRDSASEMNLSIKEGVYLQLTGPAYESPAEVKMCRILGADAVGMSTACEAVAANHMGCRICGISCISNLACGMTDQPLSHKEVQETADRVAPLFKELVTRSIQKMG</sequence>
<feature type="domain" description="Nucleoside phosphorylase" evidence="9">
    <location>
        <begin position="26"/>
        <end position="272"/>
    </location>
</feature>
<dbReference type="GO" id="GO:0004731">
    <property type="term" value="F:purine-nucleoside phosphorylase activity"/>
    <property type="evidence" value="ECO:0007669"/>
    <property type="project" value="UniProtKB-EC"/>
</dbReference>
<dbReference type="Gene3D" id="3.40.50.1580">
    <property type="entry name" value="Nucleoside phosphorylase domain"/>
    <property type="match status" value="1"/>
</dbReference>
<dbReference type="PANTHER" id="PTHR11904:SF9">
    <property type="entry name" value="PURINE NUCLEOSIDE PHOSPHORYLASE-RELATED"/>
    <property type="match status" value="1"/>
</dbReference>
<protein>
    <recommendedName>
        <fullName evidence="7">Purine nucleoside phosphorylase</fullName>
        <ecNumber evidence="7">2.4.2.1</ecNumber>
    </recommendedName>
    <alternativeName>
        <fullName evidence="7">Inosine-guanosine phosphorylase</fullName>
    </alternativeName>
</protein>
<evidence type="ECO:0000256" key="4">
    <source>
        <dbReference type="ARBA" id="ARBA00022676"/>
    </source>
</evidence>
<dbReference type="GO" id="GO:0005737">
    <property type="term" value="C:cytoplasm"/>
    <property type="evidence" value="ECO:0007669"/>
    <property type="project" value="TreeGrafter"/>
</dbReference>
<dbReference type="Proteomes" id="UP000886860">
    <property type="component" value="Unassembled WGS sequence"/>
</dbReference>
<comment type="pathway">
    <text evidence="2 7">Purine metabolism; purine nucleoside salvage.</text>
</comment>
<feature type="binding site" evidence="8">
    <location>
        <begin position="84"/>
        <end position="86"/>
    </location>
    <ligand>
        <name>phosphate</name>
        <dbReference type="ChEBI" id="CHEBI:43474"/>
    </ligand>
</feature>
<dbReference type="EC" id="2.4.2.1" evidence="7"/>
<name>A0A9D1KFV7_9FIRM</name>
<feature type="binding site" evidence="8">
    <location>
        <position position="64"/>
    </location>
    <ligand>
        <name>phosphate</name>
        <dbReference type="ChEBI" id="CHEBI:43474"/>
    </ligand>
</feature>
<evidence type="ECO:0000256" key="3">
    <source>
        <dbReference type="ARBA" id="ARBA00006751"/>
    </source>
</evidence>
<comment type="similarity">
    <text evidence="3 7">Belongs to the PNP/MTAP phosphorylase family.</text>
</comment>
<evidence type="ECO:0000256" key="7">
    <source>
        <dbReference type="PIRNR" id="PIRNR000477"/>
    </source>
</evidence>
<accession>A0A9D1KFV7</accession>
<gene>
    <name evidence="10" type="ORF">IAB60_08490</name>
</gene>
<dbReference type="NCBIfam" id="TIGR01697">
    <property type="entry name" value="PNPH-PUNA-XAPA"/>
    <property type="match status" value="1"/>
</dbReference>
<keyword evidence="5 7" id="KW-0808">Transferase</keyword>
<feature type="binding site" evidence="8">
    <location>
        <position position="215"/>
    </location>
    <ligand>
        <name>phosphate</name>
        <dbReference type="ChEBI" id="CHEBI:43474"/>
    </ligand>
</feature>
<reference evidence="10" key="1">
    <citation type="submission" date="2020-10" db="EMBL/GenBank/DDBJ databases">
        <authorList>
            <person name="Gilroy R."/>
        </authorList>
    </citation>
    <scope>NUCLEOTIDE SEQUENCE</scope>
    <source>
        <strain evidence="10">CHK123-3438</strain>
    </source>
</reference>
<dbReference type="PANTHER" id="PTHR11904">
    <property type="entry name" value="METHYLTHIOADENOSINE/PURINE NUCLEOSIDE PHOSPHORYLASE"/>
    <property type="match status" value="1"/>
</dbReference>
<reference evidence="10" key="2">
    <citation type="journal article" date="2021" name="PeerJ">
        <title>Extensive microbial diversity within the chicken gut microbiome revealed by metagenomics and culture.</title>
        <authorList>
            <person name="Gilroy R."/>
            <person name="Ravi A."/>
            <person name="Getino M."/>
            <person name="Pursley I."/>
            <person name="Horton D.L."/>
            <person name="Alikhan N.F."/>
            <person name="Baker D."/>
            <person name="Gharbi K."/>
            <person name="Hall N."/>
            <person name="Watson M."/>
            <person name="Adriaenssens E.M."/>
            <person name="Foster-Nyarko E."/>
            <person name="Jarju S."/>
            <person name="Secka A."/>
            <person name="Antonio M."/>
            <person name="Oren A."/>
            <person name="Chaudhuri R.R."/>
            <person name="La Ragione R."/>
            <person name="Hildebrand F."/>
            <person name="Pallen M.J."/>
        </authorList>
    </citation>
    <scope>NUCLEOTIDE SEQUENCE</scope>
    <source>
        <strain evidence="10">CHK123-3438</strain>
    </source>
</reference>
<dbReference type="PIRSF" id="PIRSF000477">
    <property type="entry name" value="PurNPase"/>
    <property type="match status" value="1"/>
</dbReference>